<dbReference type="SUPFAM" id="SSF88713">
    <property type="entry name" value="Glycoside hydrolase/deacetylase"/>
    <property type="match status" value="1"/>
</dbReference>
<organism evidence="13 14">
    <name type="scientific">Bemisia tabaci</name>
    <name type="common">Sweetpotato whitefly</name>
    <name type="synonym">Aleurodes tabaci</name>
    <dbReference type="NCBI Taxonomy" id="7038"/>
    <lineage>
        <taxon>Eukaryota</taxon>
        <taxon>Metazoa</taxon>
        <taxon>Ecdysozoa</taxon>
        <taxon>Arthropoda</taxon>
        <taxon>Hexapoda</taxon>
        <taxon>Insecta</taxon>
        <taxon>Pterygota</taxon>
        <taxon>Neoptera</taxon>
        <taxon>Paraneoptera</taxon>
        <taxon>Hemiptera</taxon>
        <taxon>Sternorrhyncha</taxon>
        <taxon>Aleyrodoidea</taxon>
        <taxon>Aleyrodidae</taxon>
        <taxon>Aleyrodinae</taxon>
        <taxon>Bemisia</taxon>
    </lineage>
</organism>
<sequence>MLKLFRRGTSRSLVAVLLIASVTTLCVYYANNGGPIEKVGDGRNGGGGGGGGVGGGGGDASAAGGDYGDREEGIPEEWGPAQETKPGWLESDSSSDPTICPRVPEAVADIDTVKQFANFEFQPYWMKSREYWDNSFEERYRVRKQKWSKLPLKVILVPHSHNDPGWLKTFEGYYHSTTKHILNYMAEKLTSMPNMTFIWSEVSFLAQWWDSVHPTKKKQVLKLLDQGRLEITTGGWVMVDEATSHVFAMVDQLIEGHQWLRNNLGVELKTGWAVDPFGHGSTVPYLLKAAGLSGGAVIQRIHYAWKQWLAKEESGDFIWRQNWDADGHTDFLVHNQPFDIYSIKHSCGPHPQVCLNFDFRRIPGEYTEFSIRAVPIDKKNVRQKAELLLEQYGRAGSLVPHNVVMMPLGDDFRYNYDVEWEQQYRNYVQLFDYINAHNTTYNAEFRFGTPADYFKLVKERLKLLDIDPKTLKGDFFVYSDIFTEGRPAYWSGYFTTRPFFKILSRELEHNLRSAEILYTLSLNYMKMLGISASVKILERDFEKLSRARQNLALFQHHDAITGTSKGFVMHDYALKLFESLQEASFVQSYSVQNLLLAFQSKKASSVSPSLRFVVPSAERETYERLAEDVLLAFSPKSTRRKVLVFNSLAQVRYDVIKLKISDPNVKVSDVTGKPVVSQISPYLNITDSDMSGSSVITSRFLYELVFIVEVPPLSLSVFVVESTTKAEAKGSISTLYCKRCSQEHIFPIKVIQPGDVQLENHHLKLLFDAATGFLKATTQKTTGKVTQSSIQFAAYNSAQFHSGAYLFMPDPSTNEIERDVLAEYTDKQRIVIVSGPIYSELVVVYGSFLQHRTRLYHSKSPLGHAIYVENIVDFDKPPKNRETELFMRIVSDISNGDTPEFYTDANGFSMQKRVKVDRIGIEGNYFPITTCAYIQDASRRLSILVNHAQGTAAWEPGWLEVMLDRRTLYDDARGMGEGVVDNKRTLMKFWVLLEDVTSPTHLTTPSLSSNYLSNSLLYPSNVFLLDTSNMDVETNLVFISKPFPCDVHLMNLRTLTDPVYGSQFPSNSALMILHRQGFTCSVASNIQLSKCNFRASTEKSALYADTNFTHLKLKSITQTSLTGMQQLSGELESFNQLNLSPMDILTVNLTFSL</sequence>
<dbReference type="GO" id="GO:0004572">
    <property type="term" value="F:mannosyl-oligosaccharide 1,3-1,6-alpha-mannosidase activity"/>
    <property type="evidence" value="ECO:0007669"/>
    <property type="project" value="UniProtKB-EC"/>
</dbReference>
<keyword evidence="3 9" id="KW-0479">Metal-binding</keyword>
<proteinExistence type="inferred from homology"/>
<comment type="similarity">
    <text evidence="1 9">Belongs to the glycosyl hydrolase 38 family.</text>
</comment>
<dbReference type="SMART" id="SM00872">
    <property type="entry name" value="Alpha-mann_mid"/>
    <property type="match status" value="1"/>
</dbReference>
<dbReference type="InterPro" id="IPR013780">
    <property type="entry name" value="Glyco_hydro_b"/>
</dbReference>
<dbReference type="FunFam" id="1.20.1270.50:FF:000001">
    <property type="entry name" value="Alpha-mannosidase"/>
    <property type="match status" value="1"/>
</dbReference>
<dbReference type="Proteomes" id="UP001152759">
    <property type="component" value="Chromosome 1"/>
</dbReference>
<dbReference type="GO" id="GO:0000139">
    <property type="term" value="C:Golgi membrane"/>
    <property type="evidence" value="ECO:0007669"/>
    <property type="project" value="TreeGrafter"/>
</dbReference>
<dbReference type="Gene3D" id="2.70.98.30">
    <property type="entry name" value="Golgi alpha-mannosidase II, domain 4"/>
    <property type="match status" value="1"/>
</dbReference>
<keyword evidence="14" id="KW-1185">Reference proteome</keyword>
<keyword evidence="6 9" id="KW-0326">Glycosidase</keyword>
<keyword evidence="4 9" id="KW-0378">Hydrolase</keyword>
<evidence type="ECO:0000256" key="3">
    <source>
        <dbReference type="ARBA" id="ARBA00022723"/>
    </source>
</evidence>
<evidence type="ECO:0000256" key="11">
    <source>
        <dbReference type="SAM" id="Phobius"/>
    </source>
</evidence>
<dbReference type="InterPro" id="IPR000602">
    <property type="entry name" value="Glyco_hydro_38_N"/>
</dbReference>
<dbReference type="GO" id="GO:0046872">
    <property type="term" value="F:metal ion binding"/>
    <property type="evidence" value="ECO:0007669"/>
    <property type="project" value="UniProtKB-KW"/>
</dbReference>
<gene>
    <name evidence="13" type="ORF">BEMITA_LOCUS1253</name>
</gene>
<evidence type="ECO:0000256" key="8">
    <source>
        <dbReference type="ARBA" id="ARBA00093232"/>
    </source>
</evidence>
<dbReference type="InterPro" id="IPR011330">
    <property type="entry name" value="Glyco_hydro/deAcase_b/a-brl"/>
</dbReference>
<feature type="domain" description="Glycoside hydrolase family 38 central" evidence="12">
    <location>
        <begin position="488"/>
        <end position="576"/>
    </location>
</feature>
<evidence type="ECO:0000256" key="4">
    <source>
        <dbReference type="ARBA" id="ARBA00022801"/>
    </source>
</evidence>
<name>A0A9N9ZXM9_BEMTA</name>
<accession>A0A9N9ZXM9</accession>
<comment type="function">
    <text evidence="7">Catalyzes the first committed step in the biosynthesis of complex N-glycans. It controls conversion of high mannose to complex N-glycans; the final hydrolytic step in the N-glycan maturation pathway.</text>
</comment>
<keyword evidence="11" id="KW-0472">Membrane</keyword>
<dbReference type="AlphaFoldDB" id="A0A9N9ZXM9"/>
<dbReference type="InterPro" id="IPR027291">
    <property type="entry name" value="Glyco_hydro_38_N_sf"/>
</dbReference>
<feature type="transmembrane region" description="Helical" evidence="11">
    <location>
        <begin position="12"/>
        <end position="30"/>
    </location>
</feature>
<dbReference type="Pfam" id="PF07748">
    <property type="entry name" value="Glyco_hydro_38C"/>
    <property type="match status" value="1"/>
</dbReference>
<dbReference type="InterPro" id="IPR037094">
    <property type="entry name" value="Glyco_hydro_38_cen_sf"/>
</dbReference>
<dbReference type="PANTHER" id="PTHR11607">
    <property type="entry name" value="ALPHA-MANNOSIDASE"/>
    <property type="match status" value="1"/>
</dbReference>
<evidence type="ECO:0000256" key="6">
    <source>
        <dbReference type="ARBA" id="ARBA00023295"/>
    </source>
</evidence>
<keyword evidence="11" id="KW-1133">Transmembrane helix</keyword>
<keyword evidence="11" id="KW-0812">Transmembrane</keyword>
<keyword evidence="5 9" id="KW-0862">Zinc</keyword>
<dbReference type="Gene3D" id="2.60.40.1180">
    <property type="entry name" value="Golgi alpha-mannosidase II"/>
    <property type="match status" value="1"/>
</dbReference>
<evidence type="ECO:0000256" key="7">
    <source>
        <dbReference type="ARBA" id="ARBA00059516"/>
    </source>
</evidence>
<dbReference type="GO" id="GO:0006491">
    <property type="term" value="P:N-glycan processing"/>
    <property type="evidence" value="ECO:0007669"/>
    <property type="project" value="TreeGrafter"/>
</dbReference>
<dbReference type="EMBL" id="OU963862">
    <property type="protein sequence ID" value="CAH0381622.1"/>
    <property type="molecule type" value="Genomic_DNA"/>
</dbReference>
<dbReference type="SUPFAM" id="SSF74650">
    <property type="entry name" value="Galactose mutarotase-like"/>
    <property type="match status" value="1"/>
</dbReference>
<dbReference type="Pfam" id="PF01074">
    <property type="entry name" value="Glyco_hydro_38N"/>
    <property type="match status" value="1"/>
</dbReference>
<dbReference type="Gene3D" id="3.20.110.10">
    <property type="entry name" value="Glycoside hydrolase 38, N terminal domain"/>
    <property type="match status" value="1"/>
</dbReference>
<dbReference type="GO" id="GO:0006013">
    <property type="term" value="P:mannose metabolic process"/>
    <property type="evidence" value="ECO:0007669"/>
    <property type="project" value="InterPro"/>
</dbReference>
<comment type="catalytic activity">
    <reaction evidence="8">
        <text>N(4)-{beta-D-GlcNAc-(1-&gt;2)-alpha-D-Man-(1-&gt;3)-[alpha-D-Man-(1-&gt;3)-[alpha-D-Man-(1-&gt;6)]-alpha-D-Man-(1-&gt;6)]-beta-D-Man-(1-&gt;4)-beta-D-GlcNAc-(1-&gt;4)-beta-D-GlcNAc}-L-asparaginyl-[protein] + 2 H2O = 2 alpha-D-mannopyranose + an N(4)-{beta-D-GlcNAc-(1-&gt;2)-alpha-D-Man-(1-&gt;3)-[alpha-D-Man-(1-&gt;6)]-beta-D-Man-(1-&gt;4)-beta-D-GlcNAc-(1-&gt;4)-beta-D-GlcNAc}-L-asparaginyl-[protein]</text>
        <dbReference type="Rhea" id="RHEA:56052"/>
        <dbReference type="Rhea" id="RHEA-COMP:14368"/>
        <dbReference type="Rhea" id="RHEA-COMP:14369"/>
        <dbReference type="ChEBI" id="CHEBI:15377"/>
        <dbReference type="ChEBI" id="CHEBI:28729"/>
        <dbReference type="ChEBI" id="CHEBI:60615"/>
        <dbReference type="ChEBI" id="CHEBI:60625"/>
        <dbReference type="EC" id="3.2.1.114"/>
    </reaction>
</comment>
<evidence type="ECO:0000259" key="12">
    <source>
        <dbReference type="SMART" id="SM00872"/>
    </source>
</evidence>
<dbReference type="InterPro" id="IPR015341">
    <property type="entry name" value="Glyco_hydro_38_cen"/>
</dbReference>
<dbReference type="InterPro" id="IPR050843">
    <property type="entry name" value="Glycosyl_Hydrlase_38"/>
</dbReference>
<evidence type="ECO:0000313" key="14">
    <source>
        <dbReference type="Proteomes" id="UP001152759"/>
    </source>
</evidence>
<dbReference type="InterPro" id="IPR011682">
    <property type="entry name" value="Glyco_hydro_38_C"/>
</dbReference>
<reference evidence="13" key="1">
    <citation type="submission" date="2021-12" db="EMBL/GenBank/DDBJ databases">
        <authorList>
            <person name="King R."/>
        </authorList>
    </citation>
    <scope>NUCLEOTIDE SEQUENCE</scope>
</reference>
<dbReference type="SUPFAM" id="SSF88688">
    <property type="entry name" value="Families 57/38 glycoside transferase middle domain"/>
    <property type="match status" value="1"/>
</dbReference>
<evidence type="ECO:0000256" key="5">
    <source>
        <dbReference type="ARBA" id="ARBA00022833"/>
    </source>
</evidence>
<evidence type="ECO:0000256" key="1">
    <source>
        <dbReference type="ARBA" id="ARBA00009792"/>
    </source>
</evidence>
<feature type="region of interest" description="Disordered" evidence="10">
    <location>
        <begin position="47"/>
        <end position="97"/>
    </location>
</feature>
<dbReference type="EC" id="3.2.1.-" evidence="9"/>
<dbReference type="FunFam" id="3.20.110.10:FF:000007">
    <property type="entry name" value="Alpha-mannosidase"/>
    <property type="match status" value="1"/>
</dbReference>
<protein>
    <recommendedName>
        <fullName evidence="9">Alpha-mannosidase</fullName>
        <ecNumber evidence="9">3.2.1.-</ecNumber>
    </recommendedName>
</protein>
<dbReference type="Gene3D" id="1.20.1270.50">
    <property type="entry name" value="Glycoside hydrolase family 38, central domain"/>
    <property type="match status" value="1"/>
</dbReference>
<comment type="subunit">
    <text evidence="2">Homodimer; disulfide-linked.</text>
</comment>
<dbReference type="PANTHER" id="PTHR11607:SF70">
    <property type="entry name" value="ALPHA-MANNOSIDASE"/>
    <property type="match status" value="1"/>
</dbReference>
<evidence type="ECO:0000313" key="13">
    <source>
        <dbReference type="EMBL" id="CAH0381622.1"/>
    </source>
</evidence>
<dbReference type="Pfam" id="PF09261">
    <property type="entry name" value="Alpha-mann_mid"/>
    <property type="match status" value="1"/>
</dbReference>
<evidence type="ECO:0000256" key="2">
    <source>
        <dbReference type="ARBA" id="ARBA00011748"/>
    </source>
</evidence>
<dbReference type="InterPro" id="IPR011013">
    <property type="entry name" value="Gal_mutarotase_sf_dom"/>
</dbReference>
<evidence type="ECO:0000256" key="10">
    <source>
        <dbReference type="SAM" id="MobiDB-lite"/>
    </source>
</evidence>
<comment type="cofactor">
    <cofactor evidence="9">
        <name>Zn(2+)</name>
        <dbReference type="ChEBI" id="CHEBI:29105"/>
    </cofactor>
    <text evidence="9">Binds 1 zinc ion per subunit.</text>
</comment>
<dbReference type="InterPro" id="IPR028995">
    <property type="entry name" value="Glyco_hydro_57/38_cen_sf"/>
</dbReference>
<dbReference type="GO" id="GO:0030246">
    <property type="term" value="F:carbohydrate binding"/>
    <property type="evidence" value="ECO:0007669"/>
    <property type="project" value="InterPro"/>
</dbReference>
<evidence type="ECO:0000256" key="9">
    <source>
        <dbReference type="RuleBase" id="RU361199"/>
    </source>
</evidence>
<feature type="compositionally biased region" description="Gly residues" evidence="10">
    <location>
        <begin position="47"/>
        <end position="59"/>
    </location>
</feature>